<name>A0ABW5AJ75_9BRAD</name>
<reference evidence="9" key="1">
    <citation type="journal article" date="2019" name="Int. J. Syst. Evol. Microbiol.">
        <title>The Global Catalogue of Microorganisms (GCM) 10K type strain sequencing project: providing services to taxonomists for standard genome sequencing and annotation.</title>
        <authorList>
            <consortium name="The Broad Institute Genomics Platform"/>
            <consortium name="The Broad Institute Genome Sequencing Center for Infectious Disease"/>
            <person name="Wu L."/>
            <person name="Ma J."/>
        </authorList>
    </citation>
    <scope>NUCLEOTIDE SEQUENCE [LARGE SCALE GENOMIC DNA]</scope>
    <source>
        <strain evidence="9">CGMCC 1.6774</strain>
    </source>
</reference>
<feature type="transmembrane region" description="Helical" evidence="6">
    <location>
        <begin position="351"/>
        <end position="369"/>
    </location>
</feature>
<evidence type="ECO:0000256" key="6">
    <source>
        <dbReference type="SAM" id="Phobius"/>
    </source>
</evidence>
<evidence type="ECO:0000256" key="1">
    <source>
        <dbReference type="ARBA" id="ARBA00004141"/>
    </source>
</evidence>
<accession>A0ABW5AJ75</accession>
<feature type="domain" description="Major facilitator superfamily (MFS) profile" evidence="7">
    <location>
        <begin position="33"/>
        <end position="444"/>
    </location>
</feature>
<dbReference type="PANTHER" id="PTHR43791:SF100">
    <property type="entry name" value="SUGAR TRANSPORTER"/>
    <property type="match status" value="1"/>
</dbReference>
<dbReference type="CDD" id="cd17319">
    <property type="entry name" value="MFS_ExuT_GudP_like"/>
    <property type="match status" value="1"/>
</dbReference>
<evidence type="ECO:0000313" key="8">
    <source>
        <dbReference type="EMBL" id="MFD2182147.1"/>
    </source>
</evidence>
<gene>
    <name evidence="8" type="ORF">ACFSOX_08285</name>
</gene>
<sequence>MSTLDVTSPATQAYSSMETDYRTSTMRKVKWRILPFLVLLYIIAFIDRSNIGFASLKMNADIGITATQFGTAAGLFTVGYFLFEVPSNILMRRFGARLWIARILVGWGAVATLTGLVQTFSQLALARTILGIAEAGFFPCVLLYLTYWFPERERAKVVALFMVALPIATLTAGPISGLILDHVHWMGLASWRWVFILEGLPAVLLGILSLFVLIDGPKQAKWLSPEEKDWLVGVLALEEKTKVERHGKVSFWKSLSGVRIWLLAFVYYSKSVAVYVLAFYSPQILKGLAQHLSNTSVGVLNALPYAVAAVVMVWWAWHSDRTGERRWHVGIPLLMAGVALVIMPFTSGNLWISLGLLTIITTAIYMPYGPFWSLPSLFLTGSSAAVGLASINSIANLGGFIGPVAFGGLKDMTGTIYAGLAFVSFTLIFAGILIVKLRFVKEAEASIRAAAVAEAGRAA</sequence>
<feature type="transmembrane region" description="Helical" evidence="6">
    <location>
        <begin position="298"/>
        <end position="317"/>
    </location>
</feature>
<feature type="transmembrane region" description="Helical" evidence="6">
    <location>
        <begin position="415"/>
        <end position="435"/>
    </location>
</feature>
<dbReference type="InterPro" id="IPR036259">
    <property type="entry name" value="MFS_trans_sf"/>
</dbReference>
<keyword evidence="2" id="KW-0813">Transport</keyword>
<feature type="transmembrane region" description="Helical" evidence="6">
    <location>
        <begin position="95"/>
        <end position="117"/>
    </location>
</feature>
<feature type="transmembrane region" description="Helical" evidence="6">
    <location>
        <begin position="329"/>
        <end position="345"/>
    </location>
</feature>
<dbReference type="PANTHER" id="PTHR43791">
    <property type="entry name" value="PERMEASE-RELATED"/>
    <property type="match status" value="1"/>
</dbReference>
<evidence type="ECO:0000256" key="2">
    <source>
        <dbReference type="ARBA" id="ARBA00022448"/>
    </source>
</evidence>
<keyword evidence="3 6" id="KW-0812">Transmembrane</keyword>
<feature type="transmembrane region" description="Helical" evidence="6">
    <location>
        <begin position="260"/>
        <end position="278"/>
    </location>
</feature>
<dbReference type="Proteomes" id="UP001597314">
    <property type="component" value="Unassembled WGS sequence"/>
</dbReference>
<keyword evidence="5 6" id="KW-0472">Membrane</keyword>
<evidence type="ECO:0000313" key="9">
    <source>
        <dbReference type="Proteomes" id="UP001597314"/>
    </source>
</evidence>
<feature type="transmembrane region" description="Helical" evidence="6">
    <location>
        <begin position="33"/>
        <end position="56"/>
    </location>
</feature>
<dbReference type="Pfam" id="PF07690">
    <property type="entry name" value="MFS_1"/>
    <property type="match status" value="1"/>
</dbReference>
<dbReference type="Gene3D" id="1.20.1250.20">
    <property type="entry name" value="MFS general substrate transporter like domains"/>
    <property type="match status" value="2"/>
</dbReference>
<feature type="transmembrane region" description="Helical" evidence="6">
    <location>
        <begin position="62"/>
        <end position="83"/>
    </location>
</feature>
<evidence type="ECO:0000259" key="7">
    <source>
        <dbReference type="PROSITE" id="PS50850"/>
    </source>
</evidence>
<organism evidence="8 9">
    <name type="scientific">Rhodoplanes azumiensis</name>
    <dbReference type="NCBI Taxonomy" id="1897628"/>
    <lineage>
        <taxon>Bacteria</taxon>
        <taxon>Pseudomonadati</taxon>
        <taxon>Pseudomonadota</taxon>
        <taxon>Alphaproteobacteria</taxon>
        <taxon>Hyphomicrobiales</taxon>
        <taxon>Nitrobacteraceae</taxon>
        <taxon>Rhodoplanes</taxon>
    </lineage>
</organism>
<feature type="transmembrane region" description="Helical" evidence="6">
    <location>
        <begin position="191"/>
        <end position="214"/>
    </location>
</feature>
<dbReference type="InterPro" id="IPR020846">
    <property type="entry name" value="MFS_dom"/>
</dbReference>
<evidence type="ECO:0000256" key="4">
    <source>
        <dbReference type="ARBA" id="ARBA00022989"/>
    </source>
</evidence>
<feature type="transmembrane region" description="Helical" evidence="6">
    <location>
        <begin position="157"/>
        <end position="179"/>
    </location>
</feature>
<dbReference type="EMBL" id="JBHUIW010000007">
    <property type="protein sequence ID" value="MFD2182147.1"/>
    <property type="molecule type" value="Genomic_DNA"/>
</dbReference>
<evidence type="ECO:0000256" key="3">
    <source>
        <dbReference type="ARBA" id="ARBA00022692"/>
    </source>
</evidence>
<dbReference type="PROSITE" id="PS50850">
    <property type="entry name" value="MFS"/>
    <property type="match status" value="1"/>
</dbReference>
<comment type="caution">
    <text evidence="8">The sequence shown here is derived from an EMBL/GenBank/DDBJ whole genome shotgun (WGS) entry which is preliminary data.</text>
</comment>
<comment type="subcellular location">
    <subcellularLocation>
        <location evidence="1">Membrane</location>
        <topology evidence="1">Multi-pass membrane protein</topology>
    </subcellularLocation>
</comment>
<proteinExistence type="predicted"/>
<protein>
    <submittedName>
        <fullName evidence="8">MFS transporter</fullName>
    </submittedName>
</protein>
<dbReference type="RefSeq" id="WP_378477329.1">
    <property type="nucleotide sequence ID" value="NZ_JBHUIW010000007.1"/>
</dbReference>
<keyword evidence="4 6" id="KW-1133">Transmembrane helix</keyword>
<dbReference type="SUPFAM" id="SSF103473">
    <property type="entry name" value="MFS general substrate transporter"/>
    <property type="match status" value="1"/>
</dbReference>
<feature type="transmembrane region" description="Helical" evidence="6">
    <location>
        <begin position="123"/>
        <end position="145"/>
    </location>
</feature>
<evidence type="ECO:0000256" key="5">
    <source>
        <dbReference type="ARBA" id="ARBA00023136"/>
    </source>
</evidence>
<dbReference type="InterPro" id="IPR011701">
    <property type="entry name" value="MFS"/>
</dbReference>
<keyword evidence="9" id="KW-1185">Reference proteome</keyword>
<feature type="transmembrane region" description="Helical" evidence="6">
    <location>
        <begin position="376"/>
        <end position="395"/>
    </location>
</feature>